<dbReference type="GO" id="GO:0004130">
    <property type="term" value="F:cytochrome-c peroxidase activity"/>
    <property type="evidence" value="ECO:0007669"/>
    <property type="project" value="TreeGrafter"/>
</dbReference>
<dbReference type="InterPro" id="IPR051395">
    <property type="entry name" value="Cytochrome_c_Peroxidase/MauG"/>
</dbReference>
<evidence type="ECO:0000313" key="12">
    <source>
        <dbReference type="Proteomes" id="UP000621856"/>
    </source>
</evidence>
<dbReference type="RefSeq" id="WP_155137917.1">
    <property type="nucleotide sequence ID" value="NZ_BMGZ01000001.1"/>
</dbReference>
<dbReference type="GO" id="GO:0020037">
    <property type="term" value="F:heme binding"/>
    <property type="evidence" value="ECO:0007669"/>
    <property type="project" value="InterPro"/>
</dbReference>
<dbReference type="PANTHER" id="PTHR30600">
    <property type="entry name" value="CYTOCHROME C PEROXIDASE-RELATED"/>
    <property type="match status" value="1"/>
</dbReference>
<evidence type="ECO:0000256" key="3">
    <source>
        <dbReference type="ARBA" id="ARBA00022723"/>
    </source>
</evidence>
<dbReference type="EMBL" id="VCJR02000001">
    <property type="protein sequence ID" value="NHK27156.1"/>
    <property type="molecule type" value="Genomic_DNA"/>
</dbReference>
<evidence type="ECO:0000256" key="2">
    <source>
        <dbReference type="ARBA" id="ARBA00022617"/>
    </source>
</evidence>
<feature type="domain" description="Cytochrome c" evidence="9">
    <location>
        <begin position="54"/>
        <end position="189"/>
    </location>
</feature>
<feature type="domain" description="Cytochrome c" evidence="9">
    <location>
        <begin position="261"/>
        <end position="407"/>
    </location>
</feature>
<dbReference type="SUPFAM" id="SSF46626">
    <property type="entry name" value="Cytochrome c"/>
    <property type="match status" value="2"/>
</dbReference>
<feature type="chain" id="PRO_5035216020" evidence="8">
    <location>
        <begin position="21"/>
        <end position="419"/>
    </location>
</feature>
<evidence type="ECO:0000256" key="8">
    <source>
        <dbReference type="SAM" id="SignalP"/>
    </source>
</evidence>
<evidence type="ECO:0000259" key="9">
    <source>
        <dbReference type="PROSITE" id="PS51007"/>
    </source>
</evidence>
<comment type="caution">
    <text evidence="10">The sequence shown here is derived from an EMBL/GenBank/DDBJ whole genome shotgun (WGS) entry which is preliminary data.</text>
</comment>
<dbReference type="GO" id="GO:0030313">
    <property type="term" value="C:cell envelope"/>
    <property type="evidence" value="ECO:0007669"/>
    <property type="project" value="UniProtKB-SubCell"/>
</dbReference>
<keyword evidence="3 7" id="KW-0479">Metal-binding</keyword>
<evidence type="ECO:0000313" key="10">
    <source>
        <dbReference type="EMBL" id="GGH94569.1"/>
    </source>
</evidence>
<evidence type="ECO:0000256" key="1">
    <source>
        <dbReference type="ARBA" id="ARBA00004196"/>
    </source>
</evidence>
<keyword evidence="13" id="KW-1185">Reference proteome</keyword>
<dbReference type="AlphaFoldDB" id="A0A8J3A6B5"/>
<proteinExistence type="predicted"/>
<dbReference type="InterPro" id="IPR009056">
    <property type="entry name" value="Cyt_c-like_dom"/>
</dbReference>
<dbReference type="EMBL" id="BMGZ01000001">
    <property type="protein sequence ID" value="GGH94569.1"/>
    <property type="molecule type" value="Genomic_DNA"/>
</dbReference>
<protein>
    <submittedName>
        <fullName evidence="10">Methylamine utilization protein MauG</fullName>
    </submittedName>
</protein>
<evidence type="ECO:0000313" key="13">
    <source>
        <dbReference type="Proteomes" id="UP000818603"/>
    </source>
</evidence>
<dbReference type="Proteomes" id="UP000621856">
    <property type="component" value="Unassembled WGS sequence"/>
</dbReference>
<evidence type="ECO:0000313" key="11">
    <source>
        <dbReference type="EMBL" id="NHK27156.1"/>
    </source>
</evidence>
<reference evidence="10" key="3">
    <citation type="submission" date="2020-09" db="EMBL/GenBank/DDBJ databases">
        <authorList>
            <person name="Sun Q."/>
            <person name="Zhou Y."/>
        </authorList>
    </citation>
    <scope>NUCLEOTIDE SEQUENCE</scope>
    <source>
        <strain evidence="10">CGMCC 1.14984</strain>
    </source>
</reference>
<dbReference type="GO" id="GO:0046872">
    <property type="term" value="F:metal ion binding"/>
    <property type="evidence" value="ECO:0007669"/>
    <property type="project" value="UniProtKB-KW"/>
</dbReference>
<name>A0A8J3A6B5_9PROT</name>
<accession>A0A8J3A6B5</accession>
<dbReference type="Pfam" id="PF03150">
    <property type="entry name" value="CCP_MauG"/>
    <property type="match status" value="1"/>
</dbReference>
<organism evidence="10 12">
    <name type="scientific">Aquisalinus luteolus</name>
    <dbReference type="NCBI Taxonomy" id="1566827"/>
    <lineage>
        <taxon>Bacteria</taxon>
        <taxon>Pseudomonadati</taxon>
        <taxon>Pseudomonadota</taxon>
        <taxon>Alphaproteobacteria</taxon>
        <taxon>Parvularculales</taxon>
        <taxon>Parvularculaceae</taxon>
        <taxon>Aquisalinus</taxon>
    </lineage>
</organism>
<comment type="subcellular location">
    <subcellularLocation>
        <location evidence="1">Cell envelope</location>
    </subcellularLocation>
</comment>
<dbReference type="Gene3D" id="1.10.760.10">
    <property type="entry name" value="Cytochrome c-like domain"/>
    <property type="match status" value="2"/>
</dbReference>
<dbReference type="InterPro" id="IPR023893">
    <property type="entry name" value="MauG-like"/>
</dbReference>
<reference evidence="11 13" key="2">
    <citation type="submission" date="2020-02" db="EMBL/GenBank/DDBJ databases">
        <title>Genome sequence of Parvularcula flava strain NH6-79.</title>
        <authorList>
            <person name="Abdul Karim M.H."/>
            <person name="Lam M.Q."/>
            <person name="Chen S.J."/>
            <person name="Yahya A."/>
            <person name="Shahir S."/>
            <person name="Shamsir M.S."/>
            <person name="Chong C.S."/>
        </authorList>
    </citation>
    <scope>NUCLEOTIDE SEQUENCE [LARGE SCALE GENOMIC DNA]</scope>
    <source>
        <strain evidence="11 13">NH6-79</strain>
    </source>
</reference>
<dbReference type="NCBIfam" id="TIGR03981">
    <property type="entry name" value="SAM_quin_mod"/>
    <property type="match status" value="1"/>
</dbReference>
<evidence type="ECO:0000256" key="6">
    <source>
        <dbReference type="ARBA" id="ARBA00023004"/>
    </source>
</evidence>
<feature type="signal peptide" evidence="8">
    <location>
        <begin position="1"/>
        <end position="20"/>
    </location>
</feature>
<dbReference type="PROSITE" id="PS51007">
    <property type="entry name" value="CYTC"/>
    <property type="match status" value="2"/>
</dbReference>
<dbReference type="InterPro" id="IPR004852">
    <property type="entry name" value="Di-haem_cyt_c_peroxidsae"/>
</dbReference>
<evidence type="ECO:0000256" key="7">
    <source>
        <dbReference type="PROSITE-ProRule" id="PRU00433"/>
    </source>
</evidence>
<keyword evidence="2 7" id="KW-0349">Heme</keyword>
<dbReference type="Proteomes" id="UP000818603">
    <property type="component" value="Unassembled WGS sequence"/>
</dbReference>
<evidence type="ECO:0000256" key="5">
    <source>
        <dbReference type="ARBA" id="ARBA00023002"/>
    </source>
</evidence>
<reference evidence="10" key="1">
    <citation type="journal article" date="2014" name="Int. J. Syst. Evol. Microbiol.">
        <title>Complete genome sequence of Corynebacterium casei LMG S-19264T (=DSM 44701T), isolated from a smear-ripened cheese.</title>
        <authorList>
            <consortium name="US DOE Joint Genome Institute (JGI-PGF)"/>
            <person name="Walter F."/>
            <person name="Albersmeier A."/>
            <person name="Kalinowski J."/>
            <person name="Ruckert C."/>
        </authorList>
    </citation>
    <scope>NUCLEOTIDE SEQUENCE</scope>
    <source>
        <strain evidence="10">CGMCC 1.14984</strain>
    </source>
</reference>
<keyword evidence="4 8" id="KW-0732">Signal</keyword>
<sequence length="419" mass="45956">MNSVIRLLFSLIICSACVTAAVAAQDLRQRVLRDAALEAGLTPPDAVNAPFDPEKAAIGEALFASDTLSLNSDMSCRTCHLPQFSSGDGLPNAVGTGGIGEGPARLATEGEIVPRNALPLWGRGGIGFDTFFWDGKVRRDTETGAIISQFGMAPPADDPLLTSVHLPFVEIDEMVDETQNVSDLYKTESVASAETIFEELAGRVRSDENLAVPLAAAFSMDPSELSFDQVADAVAHFIRREFRIRETDFHKFVFSGDSFTNEQLRGGLLFYGKGGCVACHNGPFFTDFEFHAIPFPQAGFGKNGFGLDYGRYNVTFDPRDLYKFRTPPLYNVEHSAPYSHSGSVATLEDAIRAHIDPLALDAFRHHNPIERQEYYRRLKAWASEPMSPAALTEDDITSITVFLNSLTYCEPGRTAYCQE</sequence>
<dbReference type="PANTHER" id="PTHR30600:SF10">
    <property type="entry name" value="BLL6722 PROTEIN"/>
    <property type="match status" value="1"/>
</dbReference>
<gene>
    <name evidence="11" type="ORF">FF098_004475</name>
    <name evidence="10" type="ORF">GCM10011355_09060</name>
</gene>
<dbReference type="InterPro" id="IPR036909">
    <property type="entry name" value="Cyt_c-like_dom_sf"/>
</dbReference>
<keyword evidence="6 7" id="KW-0408">Iron</keyword>
<dbReference type="GO" id="GO:0009055">
    <property type="term" value="F:electron transfer activity"/>
    <property type="evidence" value="ECO:0007669"/>
    <property type="project" value="InterPro"/>
</dbReference>
<evidence type="ECO:0000256" key="4">
    <source>
        <dbReference type="ARBA" id="ARBA00022729"/>
    </source>
</evidence>
<keyword evidence="5" id="KW-0560">Oxidoreductase</keyword>